<evidence type="ECO:0000256" key="3">
    <source>
        <dbReference type="ARBA" id="ARBA00022771"/>
    </source>
</evidence>
<dbReference type="GO" id="GO:0008270">
    <property type="term" value="F:zinc ion binding"/>
    <property type="evidence" value="ECO:0007669"/>
    <property type="project" value="UniProtKB-KW"/>
</dbReference>
<dbReference type="InterPro" id="IPR051767">
    <property type="entry name" value="Nucleoporin_NUP42"/>
</dbReference>
<sequence length="406" mass="44243">MQFTKEPCRNFQRGHCRFGERCRYLHVTQQQPKASFFGTQIGSNQQQKPNAFGFGAQTVSYQQQKPNPFGFGVQNSSQSKGATDFGSKLNQSKLSQNTWTRSTSTPTGGASQLPDNQTQATNHKCTDPEACRRQIVEDFECERPLWKLTCYSHSKDAPCDIVGDVSYEELRTAAYDDARRGLSFQSIIERERNLLNSKLVEFDNLLNKLYAVVPNSTPANQIPSSGARPSAVPLTAHNSAPPSVSSFSQLGASQNMGVGIRPSTPSNNALRQLNPNPNSSLTSSTFGMNNFQYRSEGAVTSQMPSQTPGSSFTSNVAGFSNSGDINSRSNTFSSPTGPAQISSSTSNNSSIISNGPNFHVTGSESTDVQLMTNLQMVHVSGNLSIWLKEKWNPGEIPEEAPPDEFV</sequence>
<keyword evidence="4 6" id="KW-0862">Zinc</keyword>
<gene>
    <name evidence="9" type="ORF">CJ030_MR8G007185</name>
</gene>
<dbReference type="PANTHER" id="PTHR46527:SF1">
    <property type="entry name" value="NUCLEOPORIN NUP42"/>
    <property type="match status" value="1"/>
</dbReference>
<name>A0A6A1UX06_9ROSI</name>
<keyword evidence="2 6" id="KW-0479">Metal-binding</keyword>
<dbReference type="Pfam" id="PF00642">
    <property type="entry name" value="zf-CCCH"/>
    <property type="match status" value="1"/>
</dbReference>
<proteinExistence type="predicted"/>
<evidence type="ECO:0000256" key="1">
    <source>
        <dbReference type="ARBA" id="ARBA00004123"/>
    </source>
</evidence>
<evidence type="ECO:0000313" key="10">
    <source>
        <dbReference type="Proteomes" id="UP000516437"/>
    </source>
</evidence>
<dbReference type="SUPFAM" id="SSF90229">
    <property type="entry name" value="CCCH zinc finger"/>
    <property type="match status" value="1"/>
</dbReference>
<dbReference type="GO" id="GO:0005634">
    <property type="term" value="C:nucleus"/>
    <property type="evidence" value="ECO:0007669"/>
    <property type="project" value="UniProtKB-SubCell"/>
</dbReference>
<dbReference type="PANTHER" id="PTHR46527">
    <property type="entry name" value="NUCLEOPORIN-LIKE PROTEIN 2"/>
    <property type="match status" value="1"/>
</dbReference>
<evidence type="ECO:0000256" key="7">
    <source>
        <dbReference type="SAM" id="MobiDB-lite"/>
    </source>
</evidence>
<comment type="caution">
    <text evidence="9">The sequence shown here is derived from an EMBL/GenBank/DDBJ whole genome shotgun (WGS) entry which is preliminary data.</text>
</comment>
<dbReference type="InterPro" id="IPR000571">
    <property type="entry name" value="Znf_CCCH"/>
</dbReference>
<feature type="region of interest" description="Disordered" evidence="7">
    <location>
        <begin position="67"/>
        <end position="123"/>
    </location>
</feature>
<dbReference type="AlphaFoldDB" id="A0A6A1UX06"/>
<evidence type="ECO:0000256" key="5">
    <source>
        <dbReference type="ARBA" id="ARBA00023242"/>
    </source>
</evidence>
<keyword evidence="3 6" id="KW-0863">Zinc-finger</keyword>
<dbReference type="Gene3D" id="4.10.1000.10">
    <property type="entry name" value="Zinc finger, CCCH-type"/>
    <property type="match status" value="1"/>
</dbReference>
<keyword evidence="10" id="KW-1185">Reference proteome</keyword>
<dbReference type="EMBL" id="RXIC02000026">
    <property type="protein sequence ID" value="KAB1204831.1"/>
    <property type="molecule type" value="Genomic_DNA"/>
</dbReference>
<feature type="compositionally biased region" description="Polar residues" evidence="7">
    <location>
        <begin position="88"/>
        <end position="123"/>
    </location>
</feature>
<evidence type="ECO:0000256" key="4">
    <source>
        <dbReference type="ARBA" id="ARBA00022833"/>
    </source>
</evidence>
<feature type="compositionally biased region" description="Low complexity" evidence="7">
    <location>
        <begin position="273"/>
        <end position="285"/>
    </location>
</feature>
<dbReference type="InterPro" id="IPR036855">
    <property type="entry name" value="Znf_CCCH_sf"/>
</dbReference>
<accession>A0A6A1UX06</accession>
<feature type="compositionally biased region" description="Low complexity" evidence="7">
    <location>
        <begin position="341"/>
        <end position="354"/>
    </location>
</feature>
<dbReference type="SMART" id="SM00356">
    <property type="entry name" value="ZnF_C3H1"/>
    <property type="match status" value="1"/>
</dbReference>
<dbReference type="PROSITE" id="PS50103">
    <property type="entry name" value="ZF_C3H1"/>
    <property type="match status" value="1"/>
</dbReference>
<comment type="subcellular location">
    <subcellularLocation>
        <location evidence="1">Nucleus</location>
    </subcellularLocation>
</comment>
<evidence type="ECO:0000313" key="9">
    <source>
        <dbReference type="EMBL" id="KAB1204831.1"/>
    </source>
</evidence>
<evidence type="ECO:0000256" key="6">
    <source>
        <dbReference type="PROSITE-ProRule" id="PRU00723"/>
    </source>
</evidence>
<dbReference type="OrthoDB" id="250836at2759"/>
<evidence type="ECO:0000256" key="2">
    <source>
        <dbReference type="ARBA" id="ARBA00022723"/>
    </source>
</evidence>
<dbReference type="Proteomes" id="UP000516437">
    <property type="component" value="Chromosome 8"/>
</dbReference>
<keyword evidence="5" id="KW-0539">Nucleus</keyword>
<feature type="zinc finger region" description="C3H1-type" evidence="6">
    <location>
        <begin position="2"/>
        <end position="29"/>
    </location>
</feature>
<evidence type="ECO:0000259" key="8">
    <source>
        <dbReference type="PROSITE" id="PS50103"/>
    </source>
</evidence>
<protein>
    <submittedName>
        <fullName evidence="9">Zinc finger CCCH domain-containing protein 16</fullName>
    </submittedName>
</protein>
<reference evidence="9 10" key="1">
    <citation type="journal article" date="2019" name="Plant Biotechnol. J.">
        <title>The red bayberry genome and genetic basis of sex determination.</title>
        <authorList>
            <person name="Jia H.M."/>
            <person name="Jia H.J."/>
            <person name="Cai Q.L."/>
            <person name="Wang Y."/>
            <person name="Zhao H.B."/>
            <person name="Yang W.F."/>
            <person name="Wang G.Y."/>
            <person name="Li Y.H."/>
            <person name="Zhan D.L."/>
            <person name="Shen Y.T."/>
            <person name="Niu Q.F."/>
            <person name="Chang L."/>
            <person name="Qiu J."/>
            <person name="Zhao L."/>
            <person name="Xie H.B."/>
            <person name="Fu W.Y."/>
            <person name="Jin J."/>
            <person name="Li X.W."/>
            <person name="Jiao Y."/>
            <person name="Zhou C.C."/>
            <person name="Tu T."/>
            <person name="Chai C.Y."/>
            <person name="Gao J.L."/>
            <person name="Fan L.J."/>
            <person name="van de Weg E."/>
            <person name="Wang J.Y."/>
            <person name="Gao Z.S."/>
        </authorList>
    </citation>
    <scope>NUCLEOTIDE SEQUENCE [LARGE SCALE GENOMIC DNA]</scope>
    <source>
        <tissue evidence="9">Leaves</tissue>
    </source>
</reference>
<feature type="compositionally biased region" description="Polar residues" evidence="7">
    <location>
        <begin position="300"/>
        <end position="340"/>
    </location>
</feature>
<feature type="region of interest" description="Disordered" evidence="7">
    <location>
        <begin position="254"/>
        <end position="287"/>
    </location>
</feature>
<feature type="region of interest" description="Disordered" evidence="7">
    <location>
        <begin position="300"/>
        <end position="358"/>
    </location>
</feature>
<organism evidence="9 10">
    <name type="scientific">Morella rubra</name>
    <name type="common">Chinese bayberry</name>
    <dbReference type="NCBI Taxonomy" id="262757"/>
    <lineage>
        <taxon>Eukaryota</taxon>
        <taxon>Viridiplantae</taxon>
        <taxon>Streptophyta</taxon>
        <taxon>Embryophyta</taxon>
        <taxon>Tracheophyta</taxon>
        <taxon>Spermatophyta</taxon>
        <taxon>Magnoliopsida</taxon>
        <taxon>eudicotyledons</taxon>
        <taxon>Gunneridae</taxon>
        <taxon>Pentapetalae</taxon>
        <taxon>rosids</taxon>
        <taxon>fabids</taxon>
        <taxon>Fagales</taxon>
        <taxon>Myricaceae</taxon>
        <taxon>Morella</taxon>
    </lineage>
</organism>
<feature type="domain" description="C3H1-type" evidence="8">
    <location>
        <begin position="2"/>
        <end position="29"/>
    </location>
</feature>